<accession>A0ACB6ZHB5</accession>
<comment type="caution">
    <text evidence="1">The sequence shown here is derived from an EMBL/GenBank/DDBJ whole genome shotgun (WGS) entry which is preliminary data.</text>
</comment>
<keyword evidence="2" id="KW-1185">Reference proteome</keyword>
<evidence type="ECO:0000313" key="2">
    <source>
        <dbReference type="Proteomes" id="UP000886501"/>
    </source>
</evidence>
<dbReference type="EMBL" id="MU118003">
    <property type="protein sequence ID" value="KAF9649056.1"/>
    <property type="molecule type" value="Genomic_DNA"/>
</dbReference>
<organism evidence="1 2">
    <name type="scientific">Thelephora ganbajun</name>
    <name type="common">Ganba fungus</name>
    <dbReference type="NCBI Taxonomy" id="370292"/>
    <lineage>
        <taxon>Eukaryota</taxon>
        <taxon>Fungi</taxon>
        <taxon>Dikarya</taxon>
        <taxon>Basidiomycota</taxon>
        <taxon>Agaricomycotina</taxon>
        <taxon>Agaricomycetes</taxon>
        <taxon>Thelephorales</taxon>
        <taxon>Thelephoraceae</taxon>
        <taxon>Thelephora</taxon>
    </lineage>
</organism>
<feature type="non-terminal residue" evidence="1">
    <location>
        <position position="196"/>
    </location>
</feature>
<protein>
    <submittedName>
        <fullName evidence="1">Uncharacterized protein</fullName>
    </submittedName>
</protein>
<reference evidence="1" key="2">
    <citation type="journal article" date="2020" name="Nat. Commun.">
        <title>Large-scale genome sequencing of mycorrhizal fungi provides insights into the early evolution of symbiotic traits.</title>
        <authorList>
            <person name="Miyauchi S."/>
            <person name="Kiss E."/>
            <person name="Kuo A."/>
            <person name="Drula E."/>
            <person name="Kohler A."/>
            <person name="Sanchez-Garcia M."/>
            <person name="Morin E."/>
            <person name="Andreopoulos B."/>
            <person name="Barry K.W."/>
            <person name="Bonito G."/>
            <person name="Buee M."/>
            <person name="Carver A."/>
            <person name="Chen C."/>
            <person name="Cichocki N."/>
            <person name="Clum A."/>
            <person name="Culley D."/>
            <person name="Crous P.W."/>
            <person name="Fauchery L."/>
            <person name="Girlanda M."/>
            <person name="Hayes R.D."/>
            <person name="Keri Z."/>
            <person name="LaButti K."/>
            <person name="Lipzen A."/>
            <person name="Lombard V."/>
            <person name="Magnuson J."/>
            <person name="Maillard F."/>
            <person name="Murat C."/>
            <person name="Nolan M."/>
            <person name="Ohm R.A."/>
            <person name="Pangilinan J."/>
            <person name="Pereira M.F."/>
            <person name="Perotto S."/>
            <person name="Peter M."/>
            <person name="Pfister S."/>
            <person name="Riley R."/>
            <person name="Sitrit Y."/>
            <person name="Stielow J.B."/>
            <person name="Szollosi G."/>
            <person name="Zifcakova L."/>
            <person name="Stursova M."/>
            <person name="Spatafora J.W."/>
            <person name="Tedersoo L."/>
            <person name="Vaario L.M."/>
            <person name="Yamada A."/>
            <person name="Yan M."/>
            <person name="Wang P."/>
            <person name="Xu J."/>
            <person name="Bruns T."/>
            <person name="Baldrian P."/>
            <person name="Vilgalys R."/>
            <person name="Dunand C."/>
            <person name="Henrissat B."/>
            <person name="Grigoriev I.V."/>
            <person name="Hibbett D."/>
            <person name="Nagy L.G."/>
            <person name="Martin F.M."/>
        </authorList>
    </citation>
    <scope>NUCLEOTIDE SEQUENCE</scope>
    <source>
        <strain evidence="1">P2</strain>
    </source>
</reference>
<reference evidence="1" key="1">
    <citation type="submission" date="2019-10" db="EMBL/GenBank/DDBJ databases">
        <authorList>
            <consortium name="DOE Joint Genome Institute"/>
            <person name="Kuo A."/>
            <person name="Miyauchi S."/>
            <person name="Kiss E."/>
            <person name="Drula E."/>
            <person name="Kohler A."/>
            <person name="Sanchez-Garcia M."/>
            <person name="Andreopoulos B."/>
            <person name="Barry K.W."/>
            <person name="Bonito G."/>
            <person name="Buee M."/>
            <person name="Carver A."/>
            <person name="Chen C."/>
            <person name="Cichocki N."/>
            <person name="Clum A."/>
            <person name="Culley D."/>
            <person name="Crous P.W."/>
            <person name="Fauchery L."/>
            <person name="Girlanda M."/>
            <person name="Hayes R."/>
            <person name="Keri Z."/>
            <person name="Labutti K."/>
            <person name="Lipzen A."/>
            <person name="Lombard V."/>
            <person name="Magnuson J."/>
            <person name="Maillard F."/>
            <person name="Morin E."/>
            <person name="Murat C."/>
            <person name="Nolan M."/>
            <person name="Ohm R."/>
            <person name="Pangilinan J."/>
            <person name="Pereira M."/>
            <person name="Perotto S."/>
            <person name="Peter M."/>
            <person name="Riley R."/>
            <person name="Sitrit Y."/>
            <person name="Stielow B."/>
            <person name="Szollosi G."/>
            <person name="Zifcakova L."/>
            <person name="Stursova M."/>
            <person name="Spatafora J.W."/>
            <person name="Tedersoo L."/>
            <person name="Vaario L.-M."/>
            <person name="Yamada A."/>
            <person name="Yan M."/>
            <person name="Wang P."/>
            <person name="Xu J."/>
            <person name="Bruns T."/>
            <person name="Baldrian P."/>
            <person name="Vilgalys R."/>
            <person name="Henrissat B."/>
            <person name="Grigoriev I.V."/>
            <person name="Hibbett D."/>
            <person name="Nagy L.G."/>
            <person name="Martin F.M."/>
        </authorList>
    </citation>
    <scope>NUCLEOTIDE SEQUENCE</scope>
    <source>
        <strain evidence="1">P2</strain>
    </source>
</reference>
<dbReference type="Proteomes" id="UP000886501">
    <property type="component" value="Unassembled WGS sequence"/>
</dbReference>
<gene>
    <name evidence="1" type="ORF">BDM02DRAFT_3114363</name>
</gene>
<evidence type="ECO:0000313" key="1">
    <source>
        <dbReference type="EMBL" id="KAF9649056.1"/>
    </source>
</evidence>
<proteinExistence type="predicted"/>
<name>A0ACB6ZHB5_THEGA</name>
<sequence>MAGRMEHLATTNCHTTKPAHSSNSEPANILLNEILYRIKRSDTPCPHYIGARRPPQARLKLARESSPVPFLLCSRTGIPHLLLYFSSTNGLKATFEEIHPDDEKPFIHTKRSRKWINTLAGGHCQRFKLWGGGRRDGHRSSLRDFPAFNHASFDPSRHIAPLELEKEGREETGGSDLSKAFQHYCLREWDTSSNDT</sequence>